<evidence type="ECO:0000256" key="6">
    <source>
        <dbReference type="ARBA" id="ARBA00023004"/>
    </source>
</evidence>
<dbReference type="SUPFAM" id="SSF56935">
    <property type="entry name" value="Porins"/>
    <property type="match status" value="1"/>
</dbReference>
<dbReference type="InterPro" id="IPR036942">
    <property type="entry name" value="Beta-barrel_TonB_sf"/>
</dbReference>
<evidence type="ECO:0000313" key="14">
    <source>
        <dbReference type="Proteomes" id="UP000283589"/>
    </source>
</evidence>
<dbReference type="Pfam" id="PF07715">
    <property type="entry name" value="Plug"/>
    <property type="match status" value="1"/>
</dbReference>
<dbReference type="InterPro" id="IPR023997">
    <property type="entry name" value="TonB-dep_OMP_SusC/RagA_CS"/>
</dbReference>
<dbReference type="GO" id="GO:0009279">
    <property type="term" value="C:cell outer membrane"/>
    <property type="evidence" value="ECO:0007669"/>
    <property type="project" value="UniProtKB-SubCell"/>
</dbReference>
<dbReference type="SUPFAM" id="SSF49464">
    <property type="entry name" value="Carboxypeptidase regulatory domain-like"/>
    <property type="match status" value="1"/>
</dbReference>
<protein>
    <submittedName>
        <fullName evidence="13">SusC/RagA family TonB-linked outer membrane protein</fullName>
    </submittedName>
</protein>
<dbReference type="InterPro" id="IPR023996">
    <property type="entry name" value="TonB-dep_OMP_SusC/RagA"/>
</dbReference>
<dbReference type="NCBIfam" id="TIGR04057">
    <property type="entry name" value="SusC_RagA_signa"/>
    <property type="match status" value="1"/>
</dbReference>
<dbReference type="PROSITE" id="PS52016">
    <property type="entry name" value="TONB_DEPENDENT_REC_3"/>
    <property type="match status" value="1"/>
</dbReference>
<keyword evidence="4" id="KW-0410">Iron transport</keyword>
<comment type="caution">
    <text evidence="13">The sequence shown here is derived from an EMBL/GenBank/DDBJ whole genome shotgun (WGS) entry which is preliminary data.</text>
</comment>
<sequence length="1125" mass="124192">MFKVMEKKSIMSFFWRHRGQKKWLVMKLTVLFIFVFSFTLVANTSAQQERVNLNLKNVSIRTLFGEIQKQTALSFVYNMELTQHLGQVSVKAKQEAVESVLNRVLANTGLSYKFEGDIIVICESIPTQPVQSEQKKEIVIEGKVVDKDSMAIIGATVLVKGTTLGTATDLDGNFKLTVPSAESIELEFSFVGMKKQFVKVKGLSNPAPLKVVMEDEAVGVDEVVVVGYGVTATRDLTGQVASLNEEQLSKKSATNVETMLQNAAAGVVVSLASSNPNEKIRVRVRGEASLSGDNEPLYVVDGMPVSSDVMSAISPSDIQSIDVLKDASAAAIYGSRGANGVVIVTTKRGKGGKPDLSVNYSFSVDSRVNNFSALNGDEFREYVRYVAEQTLKVDADNEMANSILAEGSDELKDGNTDWAEELEQLSYRHDLNLSVRGGGDHSSYYISLGVMDYQGMIKHDSFTRYTGRINLDYDITDFLKFGTSTTLGYTDVSSAGTSLYTAIGFRPDYPVYEEDGSYFKEGTSYNPVAQNEKRSYSDNYSILSTSFLELNIWKGLKLKTSLSLNQSMSFSETYTPTFLTSDNNGYGGESTSRSFTTVFDNTLSYAGNINDIHALDAVVGISFERTKDRGFGLYVSNYPMDEILTGITNATEFESKDGSGTVYGLQSSFARINYRLLDKYLFTFTARYDGSSSFGSNNRFGFFPSGAIAWRISDESFMKNLKFLDDMKIKFSVGKTGVQNFDRGSYANKDLYSTSSYLGNPAIVHSQLGNRDIKWETTVQYDLGIDFSIFCSALSGSIAYYVKNTDDLIWTYTPPSSLAVADIPRNIGAVRNRGIEISLRANLLRGQKDWNWELGLNMAHNRNKVTKLEKDGAIATGMDVTVQGSGNQVLVEGYAMGVFLGYEYDGIIQNQETIDELNAKAVAAGKSTYNGSGLLPGHLLIRDVDNSGYIDNYDRVVIGSPEADLTGGLTSTLTWKRLSLYTHFGFQIGGKKLFNKTLQNLPNQLSGLIDYNLYNRWSVDNPDAKLPAMYIGDSSASLTDHQLHNASNLRLQELRLSYDIPRLWNGKYLKSGEIYFTASNLFVITKYPGLDPSTIGSASSNYGSNYEGWSYPSSRTFSFGVKLNF</sequence>
<dbReference type="InterPro" id="IPR011662">
    <property type="entry name" value="Secretin/TonB_short_N"/>
</dbReference>
<keyword evidence="7 11" id="KW-0798">TonB box</keyword>
<dbReference type="InterPro" id="IPR012910">
    <property type="entry name" value="Plug_dom"/>
</dbReference>
<evidence type="ECO:0000256" key="11">
    <source>
        <dbReference type="RuleBase" id="RU003357"/>
    </source>
</evidence>
<evidence type="ECO:0000256" key="1">
    <source>
        <dbReference type="ARBA" id="ARBA00004571"/>
    </source>
</evidence>
<evidence type="ECO:0000313" key="13">
    <source>
        <dbReference type="EMBL" id="RGV36283.1"/>
    </source>
</evidence>
<dbReference type="AlphaFoldDB" id="A0A412X6D4"/>
<keyword evidence="6" id="KW-0408">Iron</keyword>
<keyword evidence="3 10" id="KW-1134">Transmembrane beta strand</keyword>
<dbReference type="GO" id="GO:0006826">
    <property type="term" value="P:iron ion transport"/>
    <property type="evidence" value="ECO:0007669"/>
    <property type="project" value="UniProtKB-KW"/>
</dbReference>
<dbReference type="Proteomes" id="UP000283589">
    <property type="component" value="Unassembled WGS sequence"/>
</dbReference>
<accession>A0A412X6D4</accession>
<keyword evidence="5 10" id="KW-0812">Transmembrane</keyword>
<dbReference type="SMART" id="SM00965">
    <property type="entry name" value="STN"/>
    <property type="match status" value="1"/>
</dbReference>
<evidence type="ECO:0000256" key="10">
    <source>
        <dbReference type="PROSITE-ProRule" id="PRU01360"/>
    </source>
</evidence>
<evidence type="ECO:0000256" key="4">
    <source>
        <dbReference type="ARBA" id="ARBA00022496"/>
    </source>
</evidence>
<evidence type="ECO:0000259" key="12">
    <source>
        <dbReference type="SMART" id="SM00965"/>
    </source>
</evidence>
<dbReference type="Gene3D" id="2.60.40.1120">
    <property type="entry name" value="Carboxypeptidase-like, regulatory domain"/>
    <property type="match status" value="1"/>
</dbReference>
<dbReference type="Pfam" id="PF07660">
    <property type="entry name" value="STN"/>
    <property type="match status" value="1"/>
</dbReference>
<organism evidence="13 14">
    <name type="scientific">Butyricimonas virosa</name>
    <dbReference type="NCBI Taxonomy" id="544645"/>
    <lineage>
        <taxon>Bacteria</taxon>
        <taxon>Pseudomonadati</taxon>
        <taxon>Bacteroidota</taxon>
        <taxon>Bacteroidia</taxon>
        <taxon>Bacteroidales</taxon>
        <taxon>Odoribacteraceae</taxon>
        <taxon>Butyricimonas</taxon>
    </lineage>
</organism>
<feature type="domain" description="Secretin/TonB short N-terminal" evidence="12">
    <location>
        <begin position="73"/>
        <end position="124"/>
    </location>
</feature>
<dbReference type="EMBL" id="QRZA01000002">
    <property type="protein sequence ID" value="RGV36283.1"/>
    <property type="molecule type" value="Genomic_DNA"/>
</dbReference>
<dbReference type="Pfam" id="PF13715">
    <property type="entry name" value="CarbopepD_reg_2"/>
    <property type="match status" value="1"/>
</dbReference>
<keyword evidence="2 10" id="KW-0813">Transport</keyword>
<reference evidence="13 14" key="1">
    <citation type="submission" date="2018-08" db="EMBL/GenBank/DDBJ databases">
        <title>A genome reference for cultivated species of the human gut microbiota.</title>
        <authorList>
            <person name="Zou Y."/>
            <person name="Xue W."/>
            <person name="Luo G."/>
        </authorList>
    </citation>
    <scope>NUCLEOTIDE SEQUENCE [LARGE SCALE GENOMIC DNA]</scope>
    <source>
        <strain evidence="13 14">AF14-49</strain>
    </source>
</reference>
<evidence type="ECO:0000256" key="9">
    <source>
        <dbReference type="ARBA" id="ARBA00023237"/>
    </source>
</evidence>
<evidence type="ECO:0000256" key="5">
    <source>
        <dbReference type="ARBA" id="ARBA00022692"/>
    </source>
</evidence>
<dbReference type="Gene3D" id="2.40.170.20">
    <property type="entry name" value="TonB-dependent receptor, beta-barrel domain"/>
    <property type="match status" value="1"/>
</dbReference>
<keyword evidence="4" id="KW-0406">Ion transport</keyword>
<name>A0A412X6D4_9BACT</name>
<dbReference type="InterPro" id="IPR008969">
    <property type="entry name" value="CarboxyPept-like_regulatory"/>
</dbReference>
<proteinExistence type="inferred from homology"/>
<evidence type="ECO:0000256" key="3">
    <source>
        <dbReference type="ARBA" id="ARBA00022452"/>
    </source>
</evidence>
<dbReference type="NCBIfam" id="TIGR04056">
    <property type="entry name" value="OMP_RagA_SusC"/>
    <property type="match status" value="1"/>
</dbReference>
<gene>
    <name evidence="13" type="ORF">DWW18_02400</name>
</gene>
<comment type="similarity">
    <text evidence="10 11">Belongs to the TonB-dependent receptor family.</text>
</comment>
<dbReference type="Gene3D" id="2.170.130.10">
    <property type="entry name" value="TonB-dependent receptor, plug domain"/>
    <property type="match status" value="1"/>
</dbReference>
<keyword evidence="9 10" id="KW-0998">Cell outer membrane</keyword>
<dbReference type="InterPro" id="IPR000531">
    <property type="entry name" value="Beta-barrel_TonB"/>
</dbReference>
<evidence type="ECO:0000256" key="7">
    <source>
        <dbReference type="ARBA" id="ARBA00023077"/>
    </source>
</evidence>
<evidence type="ECO:0000256" key="2">
    <source>
        <dbReference type="ARBA" id="ARBA00022448"/>
    </source>
</evidence>
<keyword evidence="8 10" id="KW-0472">Membrane</keyword>
<dbReference type="Pfam" id="PF00593">
    <property type="entry name" value="TonB_dep_Rec_b-barrel"/>
    <property type="match status" value="1"/>
</dbReference>
<evidence type="ECO:0000256" key="8">
    <source>
        <dbReference type="ARBA" id="ARBA00023136"/>
    </source>
</evidence>
<dbReference type="InterPro" id="IPR039426">
    <property type="entry name" value="TonB-dep_rcpt-like"/>
</dbReference>
<comment type="subcellular location">
    <subcellularLocation>
        <location evidence="1 10">Cell outer membrane</location>
        <topology evidence="1 10">Multi-pass membrane protein</topology>
    </subcellularLocation>
</comment>
<dbReference type="InterPro" id="IPR037066">
    <property type="entry name" value="Plug_dom_sf"/>
</dbReference>